<dbReference type="SUPFAM" id="SSF64484">
    <property type="entry name" value="beta and beta-prime subunits of DNA dependent RNA-polymerase"/>
    <property type="match status" value="1"/>
</dbReference>
<keyword evidence="1" id="KW-0240">DNA-directed RNA polymerase</keyword>
<keyword evidence="2" id="KW-1185">Reference proteome</keyword>
<dbReference type="Proteomes" id="UP001437256">
    <property type="component" value="Unassembled WGS sequence"/>
</dbReference>
<comment type="caution">
    <text evidence="1">The sequence shown here is derived from an EMBL/GenBank/DDBJ whole genome shotgun (WGS) entry which is preliminary data.</text>
</comment>
<reference evidence="1 2" key="1">
    <citation type="submission" date="2024-05" db="EMBL/GenBank/DDBJ databases">
        <title>A draft genome resource for the thread blight pathogen Marasmius tenuissimus strain MS-2.</title>
        <authorList>
            <person name="Yulfo-Soto G.E."/>
            <person name="Baruah I.K."/>
            <person name="Amoako-Attah I."/>
            <person name="Bukari Y."/>
            <person name="Meinhardt L.W."/>
            <person name="Bailey B.A."/>
            <person name="Cohen S.P."/>
        </authorList>
    </citation>
    <scope>NUCLEOTIDE SEQUENCE [LARGE SCALE GENOMIC DNA]</scope>
    <source>
        <strain evidence="1 2">MS-2</strain>
    </source>
</reference>
<dbReference type="EC" id="2.7.7.6" evidence="1"/>
<organism evidence="1 2">
    <name type="scientific">Marasmius tenuissimus</name>
    <dbReference type="NCBI Taxonomy" id="585030"/>
    <lineage>
        <taxon>Eukaryota</taxon>
        <taxon>Fungi</taxon>
        <taxon>Dikarya</taxon>
        <taxon>Basidiomycota</taxon>
        <taxon>Agaricomycotina</taxon>
        <taxon>Agaricomycetes</taxon>
        <taxon>Agaricomycetidae</taxon>
        <taxon>Agaricales</taxon>
        <taxon>Marasmiineae</taxon>
        <taxon>Marasmiaceae</taxon>
        <taxon>Marasmius</taxon>
    </lineage>
</organism>
<sequence>MFARRFAVQTIPEKRVVMMQKSPRKGTMVAVTYSLLRKEGLRRHALTHMLTEVQEGKYLQPDERLMTPSEVHTTSKKIIAVDGGVMRSEDDLPYKLGGTIEASANIRRCEQESAPAHVISEFEQLL</sequence>
<accession>A0ABR2ZF63</accession>
<proteinExistence type="predicted"/>
<evidence type="ECO:0000313" key="2">
    <source>
        <dbReference type="Proteomes" id="UP001437256"/>
    </source>
</evidence>
<dbReference type="EMBL" id="JBBXMP010000217">
    <property type="protein sequence ID" value="KAL0059581.1"/>
    <property type="molecule type" value="Genomic_DNA"/>
</dbReference>
<gene>
    <name evidence="1" type="primary">RPO21_4</name>
    <name evidence="1" type="ORF">AAF712_013672</name>
</gene>
<dbReference type="GO" id="GO:0003899">
    <property type="term" value="F:DNA-directed RNA polymerase activity"/>
    <property type="evidence" value="ECO:0007669"/>
    <property type="project" value="UniProtKB-EC"/>
</dbReference>
<keyword evidence="1" id="KW-0548">Nucleotidyltransferase</keyword>
<keyword evidence="1" id="KW-0808">Transferase</keyword>
<evidence type="ECO:0000313" key="1">
    <source>
        <dbReference type="EMBL" id="KAL0059581.1"/>
    </source>
</evidence>
<protein>
    <submittedName>
        <fullName evidence="1">DNA-directed RNA polymerase II core subunit rpo21</fullName>
        <ecNumber evidence="1">2.7.7.6</ecNumber>
    </submittedName>
</protein>
<name>A0ABR2ZF63_9AGAR</name>
<keyword evidence="1" id="KW-0804">Transcription</keyword>
<dbReference type="GO" id="GO:0000428">
    <property type="term" value="C:DNA-directed RNA polymerase complex"/>
    <property type="evidence" value="ECO:0007669"/>
    <property type="project" value="UniProtKB-KW"/>
</dbReference>